<sequence length="201" mass="21953">MKGMFSRLMALLRDDAPTPRYGTEGGADDEDVIAASGLGSAHKAALADLVALLAARLGSERGAAMATRAVQTIEPHSDAAMAFANGTNLEVDDLLSIYVDWKGDAEVEWQANRIFETLDLPDRWQWRPAREHASPRAAFQALEDWLAPRGYRVWHVMTDGDDVLAFPVLLEHADLARQLADKAGFGVFALQDADPYYGPAD</sequence>
<gene>
    <name evidence="2" type="ORF">FJU31_17630</name>
</gene>
<dbReference type="EMBL" id="VYKI01000035">
    <property type="protein sequence ID" value="KAA8993851.1"/>
    <property type="molecule type" value="Genomic_DNA"/>
</dbReference>
<keyword evidence="3" id="KW-1185">Reference proteome</keyword>
<proteinExistence type="predicted"/>
<dbReference type="InterPro" id="IPR046582">
    <property type="entry name" value="DUF6630"/>
</dbReference>
<accession>A0ABQ6SWM3</accession>
<feature type="domain" description="DUF6630" evidence="1">
    <location>
        <begin position="89"/>
        <end position="187"/>
    </location>
</feature>
<evidence type="ECO:0000259" key="1">
    <source>
        <dbReference type="Pfam" id="PF20335"/>
    </source>
</evidence>
<dbReference type="Proteomes" id="UP000326367">
    <property type="component" value="Unassembled WGS sequence"/>
</dbReference>
<evidence type="ECO:0000313" key="2">
    <source>
        <dbReference type="EMBL" id="KAA8993851.1"/>
    </source>
</evidence>
<organism evidence="2 3">
    <name type="scientific">Stenotrophomonas cyclobalanopsidis</name>
    <dbReference type="NCBI Taxonomy" id="2771362"/>
    <lineage>
        <taxon>Bacteria</taxon>
        <taxon>Pseudomonadati</taxon>
        <taxon>Pseudomonadota</taxon>
        <taxon>Gammaproteobacteria</taxon>
        <taxon>Lysobacterales</taxon>
        <taxon>Lysobacteraceae</taxon>
        <taxon>Stenotrophomonas</taxon>
    </lineage>
</organism>
<protein>
    <recommendedName>
        <fullName evidence="1">DUF6630 domain-containing protein</fullName>
    </recommendedName>
</protein>
<name>A0ABQ6SWM3_9GAMM</name>
<comment type="caution">
    <text evidence="2">The sequence shown here is derived from an EMBL/GenBank/DDBJ whole genome shotgun (WGS) entry which is preliminary data.</text>
</comment>
<reference evidence="2 3" key="1">
    <citation type="journal article" date="2020" name="Antonie Van Leeuwenhoek">
        <title>Stenotrophomonas cyclobalanopsidis sp. nov., isolated from the leaf spot disease of Cyclobalanopsis patelliformis.</title>
        <authorList>
            <person name="Bian D.R."/>
            <person name="Xue H."/>
            <person name="Piao C.G."/>
            <person name="Li Y."/>
        </authorList>
    </citation>
    <scope>NUCLEOTIDE SEQUENCE [LARGE SCALE GENOMIC DNA]</scope>
    <source>
        <strain evidence="2 3">TPQG1-4</strain>
    </source>
</reference>
<evidence type="ECO:0000313" key="3">
    <source>
        <dbReference type="Proteomes" id="UP000326367"/>
    </source>
</evidence>
<dbReference type="Pfam" id="PF20335">
    <property type="entry name" value="DUF6630"/>
    <property type="match status" value="1"/>
</dbReference>
<dbReference type="RefSeq" id="WP_150455893.1">
    <property type="nucleotide sequence ID" value="NZ_VYKI01000035.1"/>
</dbReference>